<organism evidence="4 12">
    <name type="scientific">Enterococcus gallinarum</name>
    <dbReference type="NCBI Taxonomy" id="1353"/>
    <lineage>
        <taxon>Bacteria</taxon>
        <taxon>Bacillati</taxon>
        <taxon>Bacillota</taxon>
        <taxon>Bacilli</taxon>
        <taxon>Lactobacillales</taxon>
        <taxon>Enterococcaceae</taxon>
        <taxon>Enterococcus</taxon>
    </lineage>
</organism>
<dbReference type="EMBL" id="JARPZN010000010">
    <property type="protein sequence ID" value="MDT2691066.1"/>
    <property type="molecule type" value="Genomic_DNA"/>
</dbReference>
<dbReference type="Pfam" id="PF06961">
    <property type="entry name" value="DUF1294"/>
    <property type="match status" value="1"/>
</dbReference>
<keyword evidence="1" id="KW-1133">Transmembrane helix</keyword>
<reference evidence="2 11" key="4">
    <citation type="submission" date="2020-06" db="EMBL/GenBank/DDBJ databases">
        <title>Crossreactivity between MHC class I-restricted antigens from cancer cells and an enterococcal bacteriophage.</title>
        <authorList>
            <person name="Fluckiger A."/>
            <person name="Daillere R."/>
            <person name="Sassi M."/>
            <person name="Cattoir V."/>
            <person name="Kroemer G."/>
            <person name="Zitvogel L."/>
        </authorList>
    </citation>
    <scope>NUCLEOTIDE SEQUENCE [LARGE SCALE GENOMIC DNA]</scope>
    <source>
        <strain evidence="2 11">EG4</strain>
    </source>
</reference>
<evidence type="ECO:0000313" key="8">
    <source>
        <dbReference type="Proteomes" id="UP000254807"/>
    </source>
</evidence>
<dbReference type="RefSeq" id="WP_005471409.1">
    <property type="nucleotide sequence ID" value="NZ_BSYC01000001.1"/>
</dbReference>
<evidence type="ECO:0000313" key="9">
    <source>
        <dbReference type="Proteomes" id="UP000439965"/>
    </source>
</evidence>
<dbReference type="EMBL" id="JASUBT010000009">
    <property type="protein sequence ID" value="MDL4936559.1"/>
    <property type="molecule type" value="Genomic_DNA"/>
</dbReference>
<dbReference type="AlphaFoldDB" id="A0A1V8YZ79"/>
<keyword evidence="8" id="KW-1185">Reference proteome</keyword>
<feature type="transmembrane region" description="Helical" evidence="1">
    <location>
        <begin position="71"/>
        <end position="89"/>
    </location>
</feature>
<evidence type="ECO:0000313" key="4">
    <source>
        <dbReference type="EMBL" id="MDT2691066.1"/>
    </source>
</evidence>
<dbReference type="Proteomes" id="UP000516696">
    <property type="component" value="Chromosome"/>
</dbReference>
<evidence type="ECO:0000313" key="6">
    <source>
        <dbReference type="EMBL" id="QOG27609.1"/>
    </source>
</evidence>
<evidence type="ECO:0000313" key="11">
    <source>
        <dbReference type="Proteomes" id="UP000571857"/>
    </source>
</evidence>
<proteinExistence type="predicted"/>
<dbReference type="OrthoDB" id="1698854at2"/>
<feature type="transmembrane region" description="Helical" evidence="1">
    <location>
        <begin position="41"/>
        <end position="59"/>
    </location>
</feature>
<dbReference type="Proteomes" id="UP000439965">
    <property type="component" value="Unassembled WGS sequence"/>
</dbReference>
<dbReference type="EMBL" id="CP050485">
    <property type="protein sequence ID" value="QOG27609.1"/>
    <property type="molecule type" value="Genomic_DNA"/>
</dbReference>
<dbReference type="Proteomes" id="UP001241571">
    <property type="component" value="Unassembled WGS sequence"/>
</dbReference>
<protein>
    <submittedName>
        <fullName evidence="4">DUF1294 domain-containing protein</fullName>
    </submittedName>
    <submittedName>
        <fullName evidence="7">Membrane protein</fullName>
    </submittedName>
</protein>
<reference evidence="3 13" key="6">
    <citation type="submission" date="2023-06" db="EMBL/GenBank/DDBJ databases">
        <title>Acute promotion of culturable opportunistic pathogens and persistent increase of antibiotic resistance following antibiotic exposure in mouse gut microbiota.</title>
        <authorList>
            <person name="Li L."/>
            <person name="Wang B."/>
            <person name="Sun Y."/>
            <person name="Wang M."/>
            <person name="Xu H."/>
        </authorList>
    </citation>
    <scope>NUCLEOTIDE SEQUENCE [LARGE SCALE GENOMIC DNA]</scope>
    <source>
        <strain evidence="3 13">CRI2_2</strain>
    </source>
</reference>
<dbReference type="EMBL" id="JABXJK010000078">
    <property type="protein sequence ID" value="MBA0973799.1"/>
    <property type="molecule type" value="Genomic_DNA"/>
</dbReference>
<dbReference type="EMBL" id="WVTI01000009">
    <property type="protein sequence ID" value="MXS26618.1"/>
    <property type="molecule type" value="Genomic_DNA"/>
</dbReference>
<dbReference type="Proteomes" id="UP001183682">
    <property type="component" value="Unassembled WGS sequence"/>
</dbReference>
<evidence type="ECO:0000313" key="7">
    <source>
        <dbReference type="EMBL" id="STD82047.1"/>
    </source>
</evidence>
<reference evidence="7 8" key="1">
    <citation type="submission" date="2018-06" db="EMBL/GenBank/DDBJ databases">
        <authorList>
            <consortium name="Pathogen Informatics"/>
            <person name="Doyle S."/>
        </authorList>
    </citation>
    <scope>NUCLEOTIDE SEQUENCE [LARGE SCALE GENOMIC DNA]</scope>
    <source>
        <strain evidence="7 8">NCTC12360</strain>
    </source>
</reference>
<evidence type="ECO:0000313" key="2">
    <source>
        <dbReference type="EMBL" id="MBA0973799.1"/>
    </source>
</evidence>
<evidence type="ECO:0000313" key="13">
    <source>
        <dbReference type="Proteomes" id="UP001241571"/>
    </source>
</evidence>
<feature type="transmembrane region" description="Helical" evidence="1">
    <location>
        <begin position="9"/>
        <end position="26"/>
    </location>
</feature>
<dbReference type="Proteomes" id="UP000254807">
    <property type="component" value="Unassembled WGS sequence"/>
</dbReference>
<gene>
    <name evidence="6" type="ORF">EGM181_10260</name>
    <name evidence="5" type="ORF">GTI89_11160</name>
    <name evidence="2" type="ORF">HWH42_14620</name>
    <name evidence="7" type="ORF">NCTC12360_00466</name>
    <name evidence="4" type="ORF">P7E30_12875</name>
    <name evidence="3" type="ORF">QRX88_12595</name>
</gene>
<evidence type="ECO:0000313" key="3">
    <source>
        <dbReference type="EMBL" id="MDL4936559.1"/>
    </source>
</evidence>
<evidence type="ECO:0000313" key="12">
    <source>
        <dbReference type="Proteomes" id="UP001183682"/>
    </source>
</evidence>
<evidence type="ECO:0000256" key="1">
    <source>
        <dbReference type="SAM" id="Phobius"/>
    </source>
</evidence>
<dbReference type="GeneID" id="93224384"/>
<keyword evidence="1" id="KW-0472">Membrane</keyword>
<keyword evidence="1" id="KW-0812">Transmembrane</keyword>
<accession>A0A1V8YZ79</accession>
<dbReference type="Proteomes" id="UP000571857">
    <property type="component" value="Unassembled WGS sequence"/>
</dbReference>
<evidence type="ECO:0000313" key="10">
    <source>
        <dbReference type="Proteomes" id="UP000516696"/>
    </source>
</evidence>
<name>A0A1V8YZ79_ENTGA</name>
<reference evidence="5 9" key="2">
    <citation type="submission" date="2019-04" db="EMBL/GenBank/DDBJ databases">
        <title>Step-wise assembly of the neonatal virome modulated by breast feeding.</title>
        <authorList>
            <person name="Liang G."/>
            <person name="Bushman F."/>
        </authorList>
    </citation>
    <scope>NUCLEOTIDE SEQUENCE [LARGE SCALE GENOMIC DNA]</scope>
    <source>
        <strain evidence="5 9">E3404</strain>
    </source>
</reference>
<reference evidence="4" key="5">
    <citation type="submission" date="2023-03" db="EMBL/GenBank/DDBJ databases">
        <authorList>
            <person name="Shen W."/>
            <person name="Cai J."/>
        </authorList>
    </citation>
    <scope>NUCLEOTIDE SEQUENCE</scope>
    <source>
        <strain evidence="4">K69-2</strain>
    </source>
</reference>
<dbReference type="EMBL" id="UFYW01000001">
    <property type="protein sequence ID" value="STD82047.1"/>
    <property type="molecule type" value="Genomic_DNA"/>
</dbReference>
<dbReference type="InterPro" id="IPR010718">
    <property type="entry name" value="DUF1294"/>
</dbReference>
<reference evidence="6 10" key="3">
    <citation type="submission" date="2020-03" db="EMBL/GenBank/DDBJ databases">
        <title>Characterization of ganglioside-mimicking enterococci.</title>
        <authorList>
            <person name="Patry R.T."/>
            <person name="Nothaft H."/>
            <person name="Bridger R."/>
            <person name="Shajahan A."/>
            <person name="Huynh S."/>
            <person name="Sanchez S."/>
            <person name="Azadi P."/>
            <person name="Cooper K."/>
            <person name="Miller W.G."/>
            <person name="Parker C.T."/>
            <person name="Wells L."/>
            <person name="Szymanski C.M."/>
        </authorList>
    </citation>
    <scope>NUCLEOTIDE SEQUENCE [LARGE SCALE GENOMIC DNA]</scope>
    <source>
        <strain evidence="6 10">EGM181</strain>
    </source>
</reference>
<sequence>MTEFIQNPLWFYLLIANLYLFGLMGYDKYQAVRKKWRVPEWNLLFMGLIGGGIGGLIAQRVFHHKTRKRKFYIFFAFGVIVDLLLFIKFA</sequence>
<evidence type="ECO:0000313" key="5">
    <source>
        <dbReference type="EMBL" id="MXS26618.1"/>
    </source>
</evidence>